<protein>
    <submittedName>
        <fullName evidence="1">Uncharacterized protein</fullName>
    </submittedName>
</protein>
<gene>
    <name evidence="1" type="ORF">M0R45_019194</name>
</gene>
<organism evidence="1 2">
    <name type="scientific">Rubus argutus</name>
    <name type="common">Southern blackberry</name>
    <dbReference type="NCBI Taxonomy" id="59490"/>
    <lineage>
        <taxon>Eukaryota</taxon>
        <taxon>Viridiplantae</taxon>
        <taxon>Streptophyta</taxon>
        <taxon>Embryophyta</taxon>
        <taxon>Tracheophyta</taxon>
        <taxon>Spermatophyta</taxon>
        <taxon>Magnoliopsida</taxon>
        <taxon>eudicotyledons</taxon>
        <taxon>Gunneridae</taxon>
        <taxon>Pentapetalae</taxon>
        <taxon>rosids</taxon>
        <taxon>fabids</taxon>
        <taxon>Rosales</taxon>
        <taxon>Rosaceae</taxon>
        <taxon>Rosoideae</taxon>
        <taxon>Rosoideae incertae sedis</taxon>
        <taxon>Rubus</taxon>
    </lineage>
</organism>
<evidence type="ECO:0000313" key="2">
    <source>
        <dbReference type="Proteomes" id="UP001457282"/>
    </source>
</evidence>
<evidence type="ECO:0000313" key="1">
    <source>
        <dbReference type="EMBL" id="KAK9931940.1"/>
    </source>
</evidence>
<dbReference type="AlphaFoldDB" id="A0AAW1X567"/>
<comment type="caution">
    <text evidence="1">The sequence shown here is derived from an EMBL/GenBank/DDBJ whole genome shotgun (WGS) entry which is preliminary data.</text>
</comment>
<dbReference type="EMBL" id="JBEDUW010000004">
    <property type="protein sequence ID" value="KAK9931940.1"/>
    <property type="molecule type" value="Genomic_DNA"/>
</dbReference>
<accession>A0AAW1X567</accession>
<sequence length="130" mass="14035">MASPTPSIHVAHLRRQRPSAPVLAVTISPPLASLSPPREHPANVVVESKPCSHLSSTRDPIFTEPSPLCLCCIRRKLTVARPSLPLFVSSLQFASPSPPSSDSSRLRLTCFRRLASCSLLYLGAATHETT</sequence>
<dbReference type="Proteomes" id="UP001457282">
    <property type="component" value="Unassembled WGS sequence"/>
</dbReference>
<name>A0AAW1X567_RUBAR</name>
<reference evidence="1 2" key="1">
    <citation type="journal article" date="2023" name="G3 (Bethesda)">
        <title>A chromosome-length genome assembly and annotation of blackberry (Rubus argutus, cv. 'Hillquist').</title>
        <authorList>
            <person name="Bruna T."/>
            <person name="Aryal R."/>
            <person name="Dudchenko O."/>
            <person name="Sargent D.J."/>
            <person name="Mead D."/>
            <person name="Buti M."/>
            <person name="Cavallini A."/>
            <person name="Hytonen T."/>
            <person name="Andres J."/>
            <person name="Pham M."/>
            <person name="Weisz D."/>
            <person name="Mascagni F."/>
            <person name="Usai G."/>
            <person name="Natali L."/>
            <person name="Bassil N."/>
            <person name="Fernandez G.E."/>
            <person name="Lomsadze A."/>
            <person name="Armour M."/>
            <person name="Olukolu B."/>
            <person name="Poorten T."/>
            <person name="Britton C."/>
            <person name="Davik J."/>
            <person name="Ashrafi H."/>
            <person name="Aiden E.L."/>
            <person name="Borodovsky M."/>
            <person name="Worthington M."/>
        </authorList>
    </citation>
    <scope>NUCLEOTIDE SEQUENCE [LARGE SCALE GENOMIC DNA]</scope>
    <source>
        <strain evidence="1">PI 553951</strain>
    </source>
</reference>
<proteinExistence type="predicted"/>
<keyword evidence="2" id="KW-1185">Reference proteome</keyword>